<comment type="caution">
    <text evidence="1">The sequence shown here is derived from an EMBL/GenBank/DDBJ whole genome shotgun (WGS) entry which is preliminary data.</text>
</comment>
<protein>
    <submittedName>
        <fullName evidence="1">Uncharacterized protein</fullName>
    </submittedName>
</protein>
<gene>
    <name evidence="1" type="ORF">SDC9_69223</name>
</gene>
<dbReference type="AlphaFoldDB" id="A0A644Y2J4"/>
<organism evidence="1">
    <name type="scientific">bioreactor metagenome</name>
    <dbReference type="NCBI Taxonomy" id="1076179"/>
    <lineage>
        <taxon>unclassified sequences</taxon>
        <taxon>metagenomes</taxon>
        <taxon>ecological metagenomes</taxon>
    </lineage>
</organism>
<evidence type="ECO:0000313" key="1">
    <source>
        <dbReference type="EMBL" id="MPM22765.1"/>
    </source>
</evidence>
<name>A0A644Y2J4_9ZZZZ</name>
<accession>A0A644Y2J4</accession>
<proteinExistence type="predicted"/>
<dbReference type="EMBL" id="VSSQ01003881">
    <property type="protein sequence ID" value="MPM22765.1"/>
    <property type="molecule type" value="Genomic_DNA"/>
</dbReference>
<reference evidence="1" key="1">
    <citation type="submission" date="2019-08" db="EMBL/GenBank/DDBJ databases">
        <authorList>
            <person name="Kucharzyk K."/>
            <person name="Murdoch R.W."/>
            <person name="Higgins S."/>
            <person name="Loffler F."/>
        </authorList>
    </citation>
    <scope>NUCLEOTIDE SEQUENCE</scope>
</reference>
<sequence>MTLLLSVFSVSCQVSLAGEEVKFITPNVYKDLSPEATRIIMKTENSN</sequence>